<dbReference type="STRING" id="9643.ENSUAMP00000022464"/>
<dbReference type="GeneTree" id="ENSGT00940000162227"/>
<dbReference type="PROSITE" id="PS50056">
    <property type="entry name" value="TYR_PHOSPHATASE_2"/>
    <property type="match status" value="1"/>
</dbReference>
<dbReference type="Ensembl" id="ENSUAMT00000025105.1">
    <property type="protein sequence ID" value="ENSUAMP00000022464.1"/>
    <property type="gene ID" value="ENSUAMG00000017656.1"/>
</dbReference>
<dbReference type="SUPFAM" id="SSF52799">
    <property type="entry name" value="(Phosphotyrosine protein) phosphatases II"/>
    <property type="match status" value="1"/>
</dbReference>
<name>A0A452RSU3_URSAM</name>
<evidence type="ECO:0000259" key="4">
    <source>
        <dbReference type="PROSITE" id="PS50056"/>
    </source>
</evidence>
<dbReference type="Proteomes" id="UP000291022">
    <property type="component" value="Unassembled WGS sequence"/>
</dbReference>
<keyword evidence="2" id="KW-0904">Protein phosphatase</keyword>
<dbReference type="PANTHER" id="PTHR19134:SF297">
    <property type="entry name" value="RECEPTOR-TYPE TYROSINE-PROTEIN PHOSPHATASE H"/>
    <property type="match status" value="1"/>
</dbReference>
<feature type="domain" description="Tyrosine-protein phosphatase" evidence="3">
    <location>
        <begin position="1"/>
        <end position="82"/>
    </location>
</feature>
<dbReference type="PROSITE" id="PS50055">
    <property type="entry name" value="TYR_PHOSPHATASE_PTP"/>
    <property type="match status" value="1"/>
</dbReference>
<dbReference type="InterPro" id="IPR000387">
    <property type="entry name" value="Tyr_Pase_dom"/>
</dbReference>
<reference evidence="6" key="1">
    <citation type="submission" date="2016-06" db="EMBL/GenBank/DDBJ databases">
        <title>De novo assembly and RNA-Seq shows season-dependent expression and editing in black bear kidneys.</title>
        <authorList>
            <person name="Korstanje R."/>
            <person name="Srivastava A."/>
            <person name="Sarsani V.K."/>
            <person name="Sheehan S.M."/>
            <person name="Seger R.L."/>
            <person name="Barter M.E."/>
            <person name="Lindqvist C."/>
            <person name="Brody L.C."/>
            <person name="Mullikin J.C."/>
        </authorList>
    </citation>
    <scope>NUCLEOTIDE SEQUENCE [LARGE SCALE GENOMIC DNA]</scope>
</reference>
<dbReference type="EC" id="3.1.3.48" evidence="1"/>
<dbReference type="InterPro" id="IPR050348">
    <property type="entry name" value="Protein-Tyr_Phosphatase"/>
</dbReference>
<feature type="domain" description="Tyrosine specific protein phosphatases" evidence="4">
    <location>
        <begin position="18"/>
        <end position="73"/>
    </location>
</feature>
<dbReference type="SMART" id="SM00404">
    <property type="entry name" value="PTPc_motif"/>
    <property type="match status" value="1"/>
</dbReference>
<dbReference type="InterPro" id="IPR029021">
    <property type="entry name" value="Prot-tyrosine_phosphatase-like"/>
</dbReference>
<evidence type="ECO:0000259" key="3">
    <source>
        <dbReference type="PROSITE" id="PS50055"/>
    </source>
</evidence>
<proteinExistence type="predicted"/>
<dbReference type="Gene3D" id="3.90.190.10">
    <property type="entry name" value="Protein tyrosine phosphatase superfamily"/>
    <property type="match status" value="1"/>
</dbReference>
<organism evidence="5 6">
    <name type="scientific">Ursus americanus</name>
    <name type="common">American black bear</name>
    <name type="synonym">Euarctos americanus</name>
    <dbReference type="NCBI Taxonomy" id="9643"/>
    <lineage>
        <taxon>Eukaryota</taxon>
        <taxon>Metazoa</taxon>
        <taxon>Chordata</taxon>
        <taxon>Craniata</taxon>
        <taxon>Vertebrata</taxon>
        <taxon>Euteleostomi</taxon>
        <taxon>Mammalia</taxon>
        <taxon>Eutheria</taxon>
        <taxon>Laurasiatheria</taxon>
        <taxon>Carnivora</taxon>
        <taxon>Caniformia</taxon>
        <taxon>Ursidae</taxon>
        <taxon>Ursus</taxon>
    </lineage>
</organism>
<accession>A0A452RSU3</accession>
<dbReference type="InterPro" id="IPR000242">
    <property type="entry name" value="PTP_cat"/>
</dbReference>
<dbReference type="Pfam" id="PF00102">
    <property type="entry name" value="Y_phosphatase"/>
    <property type="match status" value="1"/>
</dbReference>
<dbReference type="PRINTS" id="PR00700">
    <property type="entry name" value="PRTYPHPHTASE"/>
</dbReference>
<evidence type="ECO:0000256" key="1">
    <source>
        <dbReference type="ARBA" id="ARBA00013064"/>
    </source>
</evidence>
<dbReference type="GO" id="GO:0004725">
    <property type="term" value="F:protein tyrosine phosphatase activity"/>
    <property type="evidence" value="ECO:0007669"/>
    <property type="project" value="UniProtKB-EC"/>
</dbReference>
<evidence type="ECO:0000256" key="2">
    <source>
        <dbReference type="ARBA" id="ARBA00022912"/>
    </source>
</evidence>
<dbReference type="AlphaFoldDB" id="A0A452RSU3"/>
<dbReference type="PANTHER" id="PTHR19134">
    <property type="entry name" value="RECEPTOR-TYPE TYROSINE-PROTEIN PHOSPHATASE"/>
    <property type="match status" value="1"/>
</dbReference>
<keyword evidence="6" id="KW-1185">Reference proteome</keyword>
<sequence>MPVRLRLGARRVLSDPNPFLFLSSAGVGRTGTLIALDVLLRQLERDRCVGPFSYVRKMRESRPLMVQTEAQYVFLHQCILQFLQQFARKSRTRSKSVEWNGI</sequence>
<protein>
    <recommendedName>
        <fullName evidence="1">protein-tyrosine-phosphatase</fullName>
        <ecNumber evidence="1">3.1.3.48</ecNumber>
    </recommendedName>
</protein>
<reference evidence="5" key="2">
    <citation type="submission" date="2025-08" db="UniProtKB">
        <authorList>
            <consortium name="Ensembl"/>
        </authorList>
    </citation>
    <scope>IDENTIFICATION</scope>
</reference>
<evidence type="ECO:0000313" key="6">
    <source>
        <dbReference type="Proteomes" id="UP000291022"/>
    </source>
</evidence>
<reference evidence="5" key="3">
    <citation type="submission" date="2025-09" db="UniProtKB">
        <authorList>
            <consortium name="Ensembl"/>
        </authorList>
    </citation>
    <scope>IDENTIFICATION</scope>
</reference>
<dbReference type="InterPro" id="IPR003595">
    <property type="entry name" value="Tyr_Pase_cat"/>
</dbReference>
<keyword evidence="2" id="KW-0378">Hydrolase</keyword>
<evidence type="ECO:0000313" key="5">
    <source>
        <dbReference type="Ensembl" id="ENSUAMP00000022464.1"/>
    </source>
</evidence>